<name>G0R4D2_ICHMU</name>
<keyword evidence="2" id="KW-1185">Reference proteome</keyword>
<sequence>MIKNLEFEKKDLECKNKDLKTRYIIQESLYKINKINSDSLQKELLLLHDLLKNDVLNMINHLGNLEQNQNALQIKENNPCELLNLDLFNFQKFLALFDQEQVQKTAVLGKMGGLIKAMLQGIKQDAFTQVQDGELEWNIQKIQSFQENNSVFQASFFEGEVSSINYLKSQNKIPLDQNNMTNQEILKIKESEFQQKNKNTENTNINENWNLTINFIVFIENISKNNESGRVMQWKTFKNLIFDIYQQRIQYQNEINTSLISHSMPFDEFVCIFFLQKHKIRKIAEGKIFELLVSLRFYIKNQTRALYFSLLCNLTKYYYNSNENSNKFDIFAQNFFFFTFKIIMKYKNNIIEYQENEYFQLNILTLIIDEIISFFQENIKQKTLQKLQKFYIQQETQEIIEIDKILEVIMEEYFELKKKNYRNITKQFSKVYENENGVFSLDNITQIIKESYYNVQKVTKKYTFPSIFTHTRVFLRALTSTHNKFDVTPKEFLQAVQKYGLDCPFPFVFIPEDQQYQNEGNIKKQNSDLDDDTNNENYDPFLLEATAFQEFSKVFSSQNNQIGHKLQHFIQNFSQNTTKNSMQEIGLLVACEYVSREWDI</sequence>
<dbReference type="EMBL" id="GL984334">
    <property type="protein sequence ID" value="EGR27670.1"/>
    <property type="molecule type" value="Genomic_DNA"/>
</dbReference>
<dbReference type="AlphaFoldDB" id="G0R4D2"/>
<dbReference type="Proteomes" id="UP000008983">
    <property type="component" value="Unassembled WGS sequence"/>
</dbReference>
<gene>
    <name evidence="1" type="ORF">IMG5_191360</name>
</gene>
<organism evidence="1 2">
    <name type="scientific">Ichthyophthirius multifiliis</name>
    <name type="common">White spot disease agent</name>
    <name type="synonym">Ich</name>
    <dbReference type="NCBI Taxonomy" id="5932"/>
    <lineage>
        <taxon>Eukaryota</taxon>
        <taxon>Sar</taxon>
        <taxon>Alveolata</taxon>
        <taxon>Ciliophora</taxon>
        <taxon>Intramacronucleata</taxon>
        <taxon>Oligohymenophorea</taxon>
        <taxon>Hymenostomatida</taxon>
        <taxon>Ophryoglenina</taxon>
        <taxon>Ichthyophthirius</taxon>
    </lineage>
</organism>
<dbReference type="OrthoDB" id="313172at2759"/>
<dbReference type="GeneID" id="14903741"/>
<reference evidence="1 2" key="1">
    <citation type="submission" date="2011-07" db="EMBL/GenBank/DDBJ databases">
        <authorList>
            <person name="Coyne R."/>
            <person name="Brami D."/>
            <person name="Johnson J."/>
            <person name="Hostetler J."/>
            <person name="Hannick L."/>
            <person name="Clark T."/>
            <person name="Cassidy-Hanley D."/>
            <person name="Inman J."/>
        </authorList>
    </citation>
    <scope>NUCLEOTIDE SEQUENCE [LARGE SCALE GENOMIC DNA]</scope>
    <source>
        <strain evidence="1 2">G5</strain>
    </source>
</reference>
<evidence type="ECO:0000313" key="1">
    <source>
        <dbReference type="EMBL" id="EGR27670.1"/>
    </source>
</evidence>
<protein>
    <submittedName>
        <fullName evidence="1">Uncharacterized protein</fullName>
    </submittedName>
</protein>
<accession>G0R4D2</accession>
<dbReference type="InParanoid" id="G0R4D2"/>
<dbReference type="eggNOG" id="ENOG502RCFX">
    <property type="taxonomic scope" value="Eukaryota"/>
</dbReference>
<evidence type="ECO:0000313" key="2">
    <source>
        <dbReference type="Proteomes" id="UP000008983"/>
    </source>
</evidence>
<proteinExistence type="predicted"/>
<dbReference type="RefSeq" id="XP_004025122.1">
    <property type="nucleotide sequence ID" value="XM_004025073.1"/>
</dbReference>